<keyword evidence="1" id="KW-1133">Transmembrane helix</keyword>
<evidence type="ECO:0000313" key="3">
    <source>
        <dbReference type="Proteomes" id="UP000053562"/>
    </source>
</evidence>
<organism evidence="2 3">
    <name type="scientific">Plasmodium vivax India VII</name>
    <dbReference type="NCBI Taxonomy" id="1077284"/>
    <lineage>
        <taxon>Eukaryota</taxon>
        <taxon>Sar</taxon>
        <taxon>Alveolata</taxon>
        <taxon>Apicomplexa</taxon>
        <taxon>Aconoidasida</taxon>
        <taxon>Haemosporida</taxon>
        <taxon>Plasmodiidae</taxon>
        <taxon>Plasmodium</taxon>
        <taxon>Plasmodium (Plasmodium)</taxon>
    </lineage>
</organism>
<dbReference type="EMBL" id="KQ234328">
    <property type="protein sequence ID" value="KMZ79477.1"/>
    <property type="molecule type" value="Genomic_DNA"/>
</dbReference>
<accession>A0A0J9SC34</accession>
<dbReference type="AlphaFoldDB" id="A0A0J9SC34"/>
<reference evidence="2 3" key="1">
    <citation type="submission" date="2011-08" db="EMBL/GenBank/DDBJ databases">
        <title>The Genome Sequence of Plasmodium vivax India VII.</title>
        <authorList>
            <consortium name="The Broad Institute Genome Sequencing Platform"/>
            <consortium name="The Broad Institute Genome Sequencing Center for Infectious Disease"/>
            <person name="Neafsey D."/>
            <person name="Carlton J."/>
            <person name="Barnwell J."/>
            <person name="Collins W."/>
            <person name="Escalante A."/>
            <person name="Mullikin J."/>
            <person name="Saul A."/>
            <person name="Guigo R."/>
            <person name="Camara F."/>
            <person name="Young S.K."/>
            <person name="Zeng Q."/>
            <person name="Gargeya S."/>
            <person name="Fitzgerald M."/>
            <person name="Haas B."/>
            <person name="Abouelleil A."/>
            <person name="Alvarado L."/>
            <person name="Arachchi H.M."/>
            <person name="Berlin A."/>
            <person name="Brown A."/>
            <person name="Chapman S.B."/>
            <person name="Chen Z."/>
            <person name="Dunbar C."/>
            <person name="Freedman E."/>
            <person name="Gearin G."/>
            <person name="Gellesch M."/>
            <person name="Goldberg J."/>
            <person name="Griggs A."/>
            <person name="Gujja S."/>
            <person name="Heiman D."/>
            <person name="Howarth C."/>
            <person name="Larson L."/>
            <person name="Lui A."/>
            <person name="MacDonald P.J.P."/>
            <person name="Montmayeur A."/>
            <person name="Murphy C."/>
            <person name="Neiman D."/>
            <person name="Pearson M."/>
            <person name="Priest M."/>
            <person name="Roberts A."/>
            <person name="Saif S."/>
            <person name="Shea T."/>
            <person name="Shenoy N."/>
            <person name="Sisk P."/>
            <person name="Stolte C."/>
            <person name="Sykes S."/>
            <person name="Wortman J."/>
            <person name="Nusbaum C."/>
            <person name="Birren B."/>
        </authorList>
    </citation>
    <scope>NUCLEOTIDE SEQUENCE [LARGE SCALE GENOMIC DNA]</scope>
    <source>
        <strain evidence="2 3">India VII</strain>
    </source>
</reference>
<evidence type="ECO:0000256" key="1">
    <source>
        <dbReference type="SAM" id="Phobius"/>
    </source>
</evidence>
<sequence>MRKIINWFAFIILGTSVPLGLSALSLCYLNVDGEKNRVHSYNNEYRRKQRELLKSQQGGGTSPT</sequence>
<dbReference type="Proteomes" id="UP000053562">
    <property type="component" value="Unassembled WGS sequence"/>
</dbReference>
<keyword evidence="1" id="KW-0812">Transmembrane</keyword>
<evidence type="ECO:0000313" key="2">
    <source>
        <dbReference type="EMBL" id="KMZ79477.1"/>
    </source>
</evidence>
<keyword evidence="1" id="KW-0472">Membrane</keyword>
<gene>
    <name evidence="2" type="ORF">PVIIG_04735</name>
</gene>
<protein>
    <submittedName>
        <fullName evidence="2">Uncharacterized protein</fullName>
    </submittedName>
</protein>
<name>A0A0J9SC34_PLAVI</name>
<feature type="transmembrane region" description="Helical" evidence="1">
    <location>
        <begin position="7"/>
        <end position="31"/>
    </location>
</feature>
<proteinExistence type="predicted"/>
<dbReference type="OrthoDB" id="390444at2759"/>